<dbReference type="InterPro" id="IPR016161">
    <property type="entry name" value="Ald_DH/histidinol_DH"/>
</dbReference>
<dbReference type="OrthoDB" id="9762913at2"/>
<evidence type="ECO:0000313" key="9">
    <source>
        <dbReference type="Proteomes" id="UP000184036"/>
    </source>
</evidence>
<evidence type="ECO:0000256" key="2">
    <source>
        <dbReference type="ARBA" id="ARBA00023002"/>
    </source>
</evidence>
<dbReference type="CDD" id="cd07130">
    <property type="entry name" value="ALDH_F7_AASADH"/>
    <property type="match status" value="1"/>
</dbReference>
<dbReference type="STRING" id="271157.SAMN05444396_10818"/>
<dbReference type="SUPFAM" id="SSF53720">
    <property type="entry name" value="ALDH-like"/>
    <property type="match status" value="1"/>
</dbReference>
<sequence>MTTKISEFGIAEALQKLGINKINEGTSTGLHNFSSGEILESYSPVDGKLIGSVKMSTAEDYEKTIQVATAAFKTFRLMPAPQRGEIVRQFGEKLRQNKEALGKLVSYEMGKSLQEGYGEVQEMIDICDFAVGLSRQLHGLTMHSERPGHRMYEQYHPMGVVGIISAFNFPVAVWAWNTALAWICGDVCVWKPSEKTPLCGIACQNIIAEVIEENNLPEGISCLINGDYKLGELMTSDARIPLISATGSTRMGKIVAQAVAARLGKSLLELGGNNAIIVTPDADINMTIIGAVFGAVGTAGQRCTSTRRLIIHESIFEKVKDAIVSAYKQLKIGNPLDENNHVGPLIDKEAVIMYAAALDKVVAQGGTILVEGGVLSGEGYESGCYVKPAIALAQNSFEIVQHETFAPVLYLIKYSGDVDNALEYQNGVGQGLSSAIMTNNLREAERFLSVVGSDCGIANVNIGTSGAEIGGAFGGEKDTGGGRESGSDAWKIYMRRQTNTINYTTSLPLAQGIKFDLQ</sequence>
<reference evidence="9" key="1">
    <citation type="submission" date="2016-11" db="EMBL/GenBank/DDBJ databases">
        <authorList>
            <person name="Varghese N."/>
            <person name="Submissions S."/>
        </authorList>
    </citation>
    <scope>NUCLEOTIDE SEQUENCE [LARGE SCALE GENOMIC DNA]</scope>
    <source>
        <strain evidence="9">DSM 19741</strain>
    </source>
</reference>
<dbReference type="InterPro" id="IPR016163">
    <property type="entry name" value="Ald_DH_C"/>
</dbReference>
<evidence type="ECO:0000259" key="7">
    <source>
        <dbReference type="Pfam" id="PF00171"/>
    </source>
</evidence>
<dbReference type="InterPro" id="IPR029510">
    <property type="entry name" value="Ald_DH_CS_GLU"/>
</dbReference>
<protein>
    <recommendedName>
        <fullName evidence="4">aldehyde dehydrogenase (NAD(+))</fullName>
        <ecNumber evidence="4">1.2.1.3</ecNumber>
    </recommendedName>
</protein>
<comment type="subunit">
    <text evidence="1">Homotetramer.</text>
</comment>
<evidence type="ECO:0000256" key="3">
    <source>
        <dbReference type="ARBA" id="ARBA00023027"/>
    </source>
</evidence>
<feature type="domain" description="Aldehyde dehydrogenase" evidence="7">
    <location>
        <begin position="37"/>
        <end position="498"/>
    </location>
</feature>
<feature type="active site" evidence="5">
    <location>
        <position position="269"/>
    </location>
</feature>
<dbReference type="PANTHER" id="PTHR43521">
    <property type="entry name" value="ALPHA-AMINOADIPIC SEMIALDEHYDE DEHYDROGENASE"/>
    <property type="match status" value="1"/>
</dbReference>
<keyword evidence="3" id="KW-0520">NAD</keyword>
<organism evidence="8 9">
    <name type="scientific">Flavobacterium segetis</name>
    <dbReference type="NCBI Taxonomy" id="271157"/>
    <lineage>
        <taxon>Bacteria</taxon>
        <taxon>Pseudomonadati</taxon>
        <taxon>Bacteroidota</taxon>
        <taxon>Flavobacteriia</taxon>
        <taxon>Flavobacteriales</taxon>
        <taxon>Flavobacteriaceae</taxon>
        <taxon>Flavobacterium</taxon>
    </lineage>
</organism>
<dbReference type="PROSITE" id="PS00687">
    <property type="entry name" value="ALDEHYDE_DEHYDR_GLU"/>
    <property type="match status" value="1"/>
</dbReference>
<evidence type="ECO:0000256" key="5">
    <source>
        <dbReference type="PROSITE-ProRule" id="PRU10007"/>
    </source>
</evidence>
<dbReference type="Pfam" id="PF00171">
    <property type="entry name" value="Aldedh"/>
    <property type="match status" value="1"/>
</dbReference>
<accession>A0A1M5IRB1</accession>
<dbReference type="RefSeq" id="WP_072992525.1">
    <property type="nucleotide sequence ID" value="NZ_FQWE01000008.1"/>
</dbReference>
<dbReference type="GO" id="GO:0004029">
    <property type="term" value="F:aldehyde dehydrogenase (NAD+) activity"/>
    <property type="evidence" value="ECO:0007669"/>
    <property type="project" value="UniProtKB-EC"/>
</dbReference>
<keyword evidence="9" id="KW-1185">Reference proteome</keyword>
<dbReference type="InterPro" id="IPR044638">
    <property type="entry name" value="ALDH7A1-like"/>
</dbReference>
<dbReference type="InterPro" id="IPR015590">
    <property type="entry name" value="Aldehyde_DH_dom"/>
</dbReference>
<dbReference type="Gene3D" id="3.40.605.10">
    <property type="entry name" value="Aldehyde Dehydrogenase, Chain A, domain 1"/>
    <property type="match status" value="1"/>
</dbReference>
<evidence type="ECO:0000256" key="4">
    <source>
        <dbReference type="ARBA" id="ARBA00024226"/>
    </source>
</evidence>
<dbReference type="InterPro" id="IPR016162">
    <property type="entry name" value="Ald_DH_N"/>
</dbReference>
<evidence type="ECO:0000313" key="8">
    <source>
        <dbReference type="EMBL" id="SHG30857.1"/>
    </source>
</evidence>
<dbReference type="EMBL" id="FQWE01000008">
    <property type="protein sequence ID" value="SHG30857.1"/>
    <property type="molecule type" value="Genomic_DNA"/>
</dbReference>
<dbReference type="EC" id="1.2.1.3" evidence="4"/>
<keyword evidence="2 6" id="KW-0560">Oxidoreductase</keyword>
<proteinExistence type="inferred from homology"/>
<dbReference type="Proteomes" id="UP000184036">
    <property type="component" value="Unassembled WGS sequence"/>
</dbReference>
<dbReference type="PANTHER" id="PTHR43521:SF1">
    <property type="entry name" value="ALPHA-AMINOADIPIC SEMIALDEHYDE DEHYDROGENASE"/>
    <property type="match status" value="1"/>
</dbReference>
<comment type="similarity">
    <text evidence="6">Belongs to the aldehyde dehydrogenase family.</text>
</comment>
<dbReference type="AlphaFoldDB" id="A0A1M5IRB1"/>
<evidence type="ECO:0000256" key="6">
    <source>
        <dbReference type="RuleBase" id="RU003345"/>
    </source>
</evidence>
<evidence type="ECO:0000256" key="1">
    <source>
        <dbReference type="ARBA" id="ARBA00011881"/>
    </source>
</evidence>
<gene>
    <name evidence="8" type="ORF">SAMN05444396_10818</name>
</gene>
<name>A0A1M5IRB1_9FLAO</name>
<dbReference type="Gene3D" id="3.40.309.10">
    <property type="entry name" value="Aldehyde Dehydrogenase, Chain A, domain 2"/>
    <property type="match status" value="1"/>
</dbReference>